<organism evidence="1 2">
    <name type="scientific">Cyclonatronum proteinivorum</name>
    <dbReference type="NCBI Taxonomy" id="1457365"/>
    <lineage>
        <taxon>Bacteria</taxon>
        <taxon>Pseudomonadati</taxon>
        <taxon>Balneolota</taxon>
        <taxon>Balneolia</taxon>
        <taxon>Balneolales</taxon>
        <taxon>Cyclonatronaceae</taxon>
        <taxon>Cyclonatronum</taxon>
    </lineage>
</organism>
<accession>A0A345UJP2</accession>
<reference evidence="1 2" key="1">
    <citation type="submission" date="2018-03" db="EMBL/GenBank/DDBJ databases">
        <title>Phenotypic and genomic properties of Cyclonatronum proteinivorum gen. nov., sp. nov., a haloalkaliphilic bacteroidete from soda lakes possessing Na+-translocating rhodopsin.</title>
        <authorList>
            <person name="Toshchakov S.V."/>
            <person name="Korzhenkov A."/>
            <person name="Samarov N.I."/>
            <person name="Kublanov I.V."/>
            <person name="Muntyan M.S."/>
            <person name="Sorokin D.Y."/>
        </authorList>
    </citation>
    <scope>NUCLEOTIDE SEQUENCE [LARGE SCALE GENOMIC DNA]</scope>
    <source>
        <strain evidence="1 2">Omega</strain>
    </source>
</reference>
<gene>
    <name evidence="1" type="ORF">CYPRO_1438</name>
</gene>
<dbReference type="RefSeq" id="WP_164682620.1">
    <property type="nucleotide sequence ID" value="NZ_CP027806.1"/>
</dbReference>
<dbReference type="AlphaFoldDB" id="A0A345UJP2"/>
<evidence type="ECO:0000313" key="2">
    <source>
        <dbReference type="Proteomes" id="UP000254808"/>
    </source>
</evidence>
<dbReference type="EMBL" id="CP027806">
    <property type="protein sequence ID" value="AXJ00694.1"/>
    <property type="molecule type" value="Genomic_DNA"/>
</dbReference>
<sequence length="50" mass="6166">MRCVFRDIRYENRNQKWFQLLFSGREWTPLMKALALIEQVEEYNGTQAER</sequence>
<evidence type="ECO:0000313" key="1">
    <source>
        <dbReference type="EMBL" id="AXJ00694.1"/>
    </source>
</evidence>
<dbReference type="KEGG" id="cprv:CYPRO_1438"/>
<name>A0A345UJP2_9BACT</name>
<protein>
    <submittedName>
        <fullName evidence="1">Uncharacterized protein</fullName>
    </submittedName>
</protein>
<keyword evidence="2" id="KW-1185">Reference proteome</keyword>
<proteinExistence type="predicted"/>
<dbReference type="Proteomes" id="UP000254808">
    <property type="component" value="Chromosome"/>
</dbReference>